<feature type="domain" description="RING-type" evidence="6">
    <location>
        <begin position="9"/>
        <end position="57"/>
    </location>
</feature>
<reference evidence="7 8" key="1">
    <citation type="submission" date="2023-01" db="EMBL/GenBank/DDBJ databases">
        <title>Analysis of 21 Apiospora genomes using comparative genomics revels a genus with tremendous synthesis potential of carbohydrate active enzymes and secondary metabolites.</title>
        <authorList>
            <person name="Sorensen T."/>
        </authorList>
    </citation>
    <scope>NUCLEOTIDE SEQUENCE [LARGE SCALE GENOMIC DNA]</scope>
    <source>
        <strain evidence="7 8">CBS 83171</strain>
    </source>
</reference>
<feature type="compositionally biased region" description="Polar residues" evidence="5">
    <location>
        <begin position="214"/>
        <end position="231"/>
    </location>
</feature>
<accession>A0ABR1WM81</accession>
<evidence type="ECO:0000313" key="7">
    <source>
        <dbReference type="EMBL" id="KAK8083239.1"/>
    </source>
</evidence>
<dbReference type="SMART" id="SM00744">
    <property type="entry name" value="RINGv"/>
    <property type="match status" value="1"/>
</dbReference>
<evidence type="ECO:0000256" key="5">
    <source>
        <dbReference type="SAM" id="MobiDB-lite"/>
    </source>
</evidence>
<keyword evidence="3" id="KW-0862">Zinc</keyword>
<protein>
    <recommendedName>
        <fullName evidence="6">RING-type domain-containing protein</fullName>
    </recommendedName>
</protein>
<dbReference type="EMBL" id="JAQQWM010000001">
    <property type="protein sequence ID" value="KAK8083239.1"/>
    <property type="molecule type" value="Genomic_DNA"/>
</dbReference>
<gene>
    <name evidence="7" type="ORF">PG996_002020</name>
</gene>
<evidence type="ECO:0000256" key="2">
    <source>
        <dbReference type="ARBA" id="ARBA00022771"/>
    </source>
</evidence>
<dbReference type="InterPro" id="IPR001841">
    <property type="entry name" value="Znf_RING"/>
</dbReference>
<dbReference type="Proteomes" id="UP001446871">
    <property type="component" value="Unassembled WGS sequence"/>
</dbReference>
<evidence type="ECO:0000256" key="3">
    <source>
        <dbReference type="ARBA" id="ARBA00022833"/>
    </source>
</evidence>
<keyword evidence="1" id="KW-0479">Metal-binding</keyword>
<comment type="caution">
    <text evidence="7">The sequence shown here is derived from an EMBL/GenBank/DDBJ whole genome shotgun (WGS) entry which is preliminary data.</text>
</comment>
<keyword evidence="8" id="KW-1185">Reference proteome</keyword>
<dbReference type="InterPro" id="IPR011016">
    <property type="entry name" value="Znf_RING-CH"/>
</dbReference>
<dbReference type="Gene3D" id="3.30.40.10">
    <property type="entry name" value="Zinc/RING finger domain, C3HC4 (zinc finger)"/>
    <property type="match status" value="1"/>
</dbReference>
<evidence type="ECO:0000256" key="1">
    <source>
        <dbReference type="ARBA" id="ARBA00022723"/>
    </source>
</evidence>
<dbReference type="Pfam" id="PF13639">
    <property type="entry name" value="zf-RING_2"/>
    <property type="match status" value="1"/>
</dbReference>
<evidence type="ECO:0000313" key="8">
    <source>
        <dbReference type="Proteomes" id="UP001446871"/>
    </source>
</evidence>
<feature type="region of interest" description="Disordered" evidence="5">
    <location>
        <begin position="186"/>
        <end position="248"/>
    </location>
</feature>
<sequence>MASNMIEECGICQVETTNVSVEFVTLPCAGHHAFHPDCIKQWLSGGHRRNRNCPFCRAPLRHTCGHALNDQHIQAGKVIDSSVLAGPCRLGCSGYVDPLRRQGLQMLQRLRVVIQRETGLRGYRIRPSSEETDNKLRLYQRNLTATLDEVNRRGLAQYVPELIPYIMELHDMRRRRLLGLPTYREMMPNPLRAGHSTGSRHQPPRERYQPPPQHTSKSPFGSNAINMPSNSADDDDGTERISSSTINARQSSMISSARLFYTTEEEKQTKTHSSHLPLGPNRGQCNGNGKALGPKAQPASSTMFGCRGLVRHRIVRRHLCLAVWIGRSSNINILPFAIIPCLARHIEVRGMIELLVAAGLDGGPALDAAAAAVAAVAQDALEAAHPRPEGPVAVIGNRRPVFVSQRGLVVGDVHDDGFVQVDQPGLHAAGPALEELEDVLGCFLAVGLSVEWTTSPLGSWVGWHLVSQLRTSEDIICLPLDI</sequence>
<evidence type="ECO:0000256" key="4">
    <source>
        <dbReference type="PROSITE-ProRule" id="PRU00175"/>
    </source>
</evidence>
<dbReference type="InterPro" id="IPR013083">
    <property type="entry name" value="Znf_RING/FYVE/PHD"/>
</dbReference>
<evidence type="ECO:0000259" key="6">
    <source>
        <dbReference type="PROSITE" id="PS50089"/>
    </source>
</evidence>
<organism evidence="7 8">
    <name type="scientific">Apiospora saccharicola</name>
    <dbReference type="NCBI Taxonomy" id="335842"/>
    <lineage>
        <taxon>Eukaryota</taxon>
        <taxon>Fungi</taxon>
        <taxon>Dikarya</taxon>
        <taxon>Ascomycota</taxon>
        <taxon>Pezizomycotina</taxon>
        <taxon>Sordariomycetes</taxon>
        <taxon>Xylariomycetidae</taxon>
        <taxon>Amphisphaeriales</taxon>
        <taxon>Apiosporaceae</taxon>
        <taxon>Apiospora</taxon>
    </lineage>
</organism>
<name>A0ABR1WM81_9PEZI</name>
<keyword evidence="2 4" id="KW-0863">Zinc-finger</keyword>
<dbReference type="PROSITE" id="PS50089">
    <property type="entry name" value="ZF_RING_2"/>
    <property type="match status" value="1"/>
</dbReference>
<dbReference type="SUPFAM" id="SSF57850">
    <property type="entry name" value="RING/U-box"/>
    <property type="match status" value="1"/>
</dbReference>
<proteinExistence type="predicted"/>